<evidence type="ECO:0000313" key="3">
    <source>
        <dbReference type="EMBL" id="RID87486.1"/>
    </source>
</evidence>
<feature type="transmembrane region" description="Helical" evidence="1">
    <location>
        <begin position="40"/>
        <end position="59"/>
    </location>
</feature>
<accession>A0A398BJ57</accession>
<dbReference type="Pfam" id="PF25842">
    <property type="entry name" value="NfeD_TM"/>
    <property type="match status" value="1"/>
</dbReference>
<keyword evidence="1" id="KW-0812">Transmembrane</keyword>
<feature type="domain" description="Membrane protein NfeD2 N-terminal transmembrane" evidence="2">
    <location>
        <begin position="1"/>
        <end position="99"/>
    </location>
</feature>
<keyword evidence="1" id="KW-1133">Transmembrane helix</keyword>
<dbReference type="RefSeq" id="WP_119111746.1">
    <property type="nucleotide sequence ID" value="NZ_CBCSEO010000007.1"/>
</dbReference>
<sequence>MELFGLPLETLYLYGLIISGAVTVLYLFFGDILNGIMDAFINPVLIFSFITIFSAGGYIAENVTGFNSGLIAAASAALSFILVTLLNVFVLIPISGAEESLVYKESDLRGKTGTVITSVPGGGFGEVLIESVSGRIAKPAASFSGREIPYGKKVLVIDVANGVLQVELYEEMENFIEGGTKI</sequence>
<dbReference type="Gene3D" id="2.40.50.140">
    <property type="entry name" value="Nucleic acid-binding proteins"/>
    <property type="match status" value="1"/>
</dbReference>
<evidence type="ECO:0000256" key="1">
    <source>
        <dbReference type="SAM" id="Phobius"/>
    </source>
</evidence>
<dbReference type="InterPro" id="IPR058653">
    <property type="entry name" value="NfeD2_TM"/>
</dbReference>
<organism evidence="3 4">
    <name type="scientific">Mesobacillus zeae</name>
    <dbReference type="NCBI Taxonomy" id="1917180"/>
    <lineage>
        <taxon>Bacteria</taxon>
        <taxon>Bacillati</taxon>
        <taxon>Bacillota</taxon>
        <taxon>Bacilli</taxon>
        <taxon>Bacillales</taxon>
        <taxon>Bacillaceae</taxon>
        <taxon>Mesobacillus</taxon>
    </lineage>
</organism>
<gene>
    <name evidence="3" type="ORF">D1970_04740</name>
</gene>
<dbReference type="InterPro" id="IPR012340">
    <property type="entry name" value="NA-bd_OB-fold"/>
</dbReference>
<keyword evidence="4" id="KW-1185">Reference proteome</keyword>
<feature type="transmembrane region" description="Helical" evidence="1">
    <location>
        <begin position="12"/>
        <end position="33"/>
    </location>
</feature>
<evidence type="ECO:0000259" key="2">
    <source>
        <dbReference type="Pfam" id="PF25842"/>
    </source>
</evidence>
<comment type="caution">
    <text evidence="3">The sequence shown here is derived from an EMBL/GenBank/DDBJ whole genome shotgun (WGS) entry which is preliminary data.</text>
</comment>
<protein>
    <recommendedName>
        <fullName evidence="2">Membrane protein NfeD2 N-terminal transmembrane domain-containing protein</fullName>
    </recommendedName>
</protein>
<dbReference type="EMBL" id="QWVT01000009">
    <property type="protein sequence ID" value="RID87486.1"/>
    <property type="molecule type" value="Genomic_DNA"/>
</dbReference>
<reference evidence="3 4" key="1">
    <citation type="submission" date="2018-08" db="EMBL/GenBank/DDBJ databases">
        <title>Bacillus jemisoniae sp. nov., Bacillus chryseoplanitiae sp. nov., Bacillus resnikiae sp. nov., and Bacillus frankliniae sp. nov., isolated from Viking spacecraft and associated surfaces.</title>
        <authorList>
            <person name="Seuylemezian A."/>
            <person name="Vaishampayan P."/>
        </authorList>
    </citation>
    <scope>NUCLEOTIDE SEQUENCE [LARGE SCALE GENOMIC DNA]</scope>
    <source>
        <strain evidence="3 4">JJ-247</strain>
    </source>
</reference>
<dbReference type="AlphaFoldDB" id="A0A398BJ57"/>
<name>A0A398BJ57_9BACI</name>
<proteinExistence type="predicted"/>
<dbReference type="OrthoDB" id="1683445at2"/>
<evidence type="ECO:0000313" key="4">
    <source>
        <dbReference type="Proteomes" id="UP000265816"/>
    </source>
</evidence>
<keyword evidence="1" id="KW-0472">Membrane</keyword>
<dbReference type="Proteomes" id="UP000265816">
    <property type="component" value="Unassembled WGS sequence"/>
</dbReference>
<feature type="transmembrane region" description="Helical" evidence="1">
    <location>
        <begin position="71"/>
        <end position="94"/>
    </location>
</feature>